<dbReference type="KEGG" id="osu:NT6N_13110"/>
<dbReference type="InterPro" id="IPR039421">
    <property type="entry name" value="Type_1_exporter"/>
</dbReference>
<keyword evidence="4" id="KW-0547">Nucleotide-binding</keyword>
<dbReference type="SUPFAM" id="SSF90123">
    <property type="entry name" value="ABC transporter transmembrane region"/>
    <property type="match status" value="1"/>
</dbReference>
<dbReference type="Gene3D" id="1.20.1560.10">
    <property type="entry name" value="ABC transporter type 1, transmembrane domain"/>
    <property type="match status" value="1"/>
</dbReference>
<protein>
    <submittedName>
        <fullName evidence="11">Multidrug ABC transporter ATP-binding protein</fullName>
    </submittedName>
</protein>
<evidence type="ECO:0000313" key="11">
    <source>
        <dbReference type="EMBL" id="BDS06271.1"/>
    </source>
</evidence>
<feature type="transmembrane region" description="Helical" evidence="8">
    <location>
        <begin position="133"/>
        <end position="151"/>
    </location>
</feature>
<dbReference type="SMART" id="SM00382">
    <property type="entry name" value="AAA"/>
    <property type="match status" value="1"/>
</dbReference>
<evidence type="ECO:0000256" key="2">
    <source>
        <dbReference type="ARBA" id="ARBA00022448"/>
    </source>
</evidence>
<dbReference type="InterPro" id="IPR011527">
    <property type="entry name" value="ABC1_TM_dom"/>
</dbReference>
<dbReference type="Pfam" id="PF00005">
    <property type="entry name" value="ABC_tran"/>
    <property type="match status" value="1"/>
</dbReference>
<evidence type="ECO:0000256" key="8">
    <source>
        <dbReference type="SAM" id="Phobius"/>
    </source>
</evidence>
<dbReference type="Pfam" id="PF00664">
    <property type="entry name" value="ABC_membrane"/>
    <property type="match status" value="1"/>
</dbReference>
<dbReference type="GO" id="GO:0005524">
    <property type="term" value="F:ATP binding"/>
    <property type="evidence" value="ECO:0007669"/>
    <property type="project" value="UniProtKB-KW"/>
</dbReference>
<evidence type="ECO:0000256" key="1">
    <source>
        <dbReference type="ARBA" id="ARBA00004651"/>
    </source>
</evidence>
<dbReference type="PROSITE" id="PS50893">
    <property type="entry name" value="ABC_TRANSPORTER_2"/>
    <property type="match status" value="1"/>
</dbReference>
<evidence type="ECO:0000256" key="6">
    <source>
        <dbReference type="ARBA" id="ARBA00022989"/>
    </source>
</evidence>
<comment type="subcellular location">
    <subcellularLocation>
        <location evidence="1">Cell membrane</location>
        <topology evidence="1">Multi-pass membrane protein</topology>
    </subcellularLocation>
</comment>
<dbReference type="InterPro" id="IPR017871">
    <property type="entry name" value="ABC_transporter-like_CS"/>
</dbReference>
<keyword evidence="2" id="KW-0813">Transport</keyword>
<sequence length="573" mass="64017">MKTILRIFSYLGKYPRLATAQLVCAVLMTLMLLAFPMMTGRVKREVIDNGEIGSLLPFMIVVVVAFFARDFFNFLRILINNTFEQKAVYDLRSELYNKLQRLRLKWFDERRTGDIMTRVAEDVPQMERVLIDGIEQGLIAVLQILIVTIFLVTRSPILALSALAPIPLLMLGAWLYTRHAASRYRIVRKATGEMNAMLHDNIAGIRQIKSYAAEDEEHKSFNETSGRVRDANLTVMKAWALYSPSMSFFNSIGYTLVLGVGAWEIHNGRMGSDVLLEFFTIIWALYDPITRLHQLNQMTQSSRAAAERVFTILDEDDEVHATDGKPLPTPLRGHVKITDLSFSYGDDGILHGVSLEAKPGQTIALVGSTGAGKSTIVNLLCRFYEYDKGSITIDGAELNQTNKASLRSAIGYVTQDPFLFNGPVRENLYLAQRDASDEAMWEALAAANADDFVRALPEGLDTVVGERGVKLSGGERQRLSIARALLKNPPILLLDEATASVDSQTEMLIQQALDRLMENRTAFVIAHRLSTIRNADVIHVLEKGRVIESGTHTELIKLGGKYATLSKRSFLEE</sequence>
<name>A0AAT9FJZ9_9BACT</name>
<dbReference type="SUPFAM" id="SSF52540">
    <property type="entry name" value="P-loop containing nucleoside triphosphate hydrolases"/>
    <property type="match status" value="1"/>
</dbReference>
<reference evidence="11" key="1">
    <citation type="submission" date="2024-07" db="EMBL/GenBank/DDBJ databases">
        <title>Complete genome sequence of Verrucomicrobiaceae bacterium NT6N.</title>
        <authorList>
            <person name="Huang C."/>
            <person name="Takami H."/>
            <person name="Hamasaki K."/>
        </authorList>
    </citation>
    <scope>NUCLEOTIDE SEQUENCE</scope>
    <source>
        <strain evidence="11">NT6N</strain>
    </source>
</reference>
<dbReference type="GO" id="GO:0015421">
    <property type="term" value="F:ABC-type oligopeptide transporter activity"/>
    <property type="evidence" value="ECO:0007669"/>
    <property type="project" value="TreeGrafter"/>
</dbReference>
<evidence type="ECO:0000256" key="3">
    <source>
        <dbReference type="ARBA" id="ARBA00022692"/>
    </source>
</evidence>
<keyword evidence="3 8" id="KW-0812">Transmembrane</keyword>
<dbReference type="GO" id="GO:0016887">
    <property type="term" value="F:ATP hydrolysis activity"/>
    <property type="evidence" value="ECO:0007669"/>
    <property type="project" value="InterPro"/>
</dbReference>
<dbReference type="CDD" id="cd18778">
    <property type="entry name" value="ABC_6TM_exporter_like"/>
    <property type="match status" value="1"/>
</dbReference>
<dbReference type="PANTHER" id="PTHR43394">
    <property type="entry name" value="ATP-DEPENDENT PERMEASE MDL1, MITOCHONDRIAL"/>
    <property type="match status" value="1"/>
</dbReference>
<evidence type="ECO:0000256" key="4">
    <source>
        <dbReference type="ARBA" id="ARBA00022741"/>
    </source>
</evidence>
<feature type="domain" description="ABC transporter" evidence="9">
    <location>
        <begin position="335"/>
        <end position="568"/>
    </location>
</feature>
<feature type="transmembrane region" description="Helical" evidence="8">
    <location>
        <begin position="157"/>
        <end position="176"/>
    </location>
</feature>
<dbReference type="Gene3D" id="3.40.50.300">
    <property type="entry name" value="P-loop containing nucleotide triphosphate hydrolases"/>
    <property type="match status" value="1"/>
</dbReference>
<proteinExistence type="predicted"/>
<dbReference type="InterPro" id="IPR003593">
    <property type="entry name" value="AAA+_ATPase"/>
</dbReference>
<dbReference type="GO" id="GO:0005886">
    <property type="term" value="C:plasma membrane"/>
    <property type="evidence" value="ECO:0007669"/>
    <property type="project" value="UniProtKB-SubCell"/>
</dbReference>
<dbReference type="InterPro" id="IPR036640">
    <property type="entry name" value="ABC1_TM_sf"/>
</dbReference>
<dbReference type="FunFam" id="3.40.50.300:FF:000287">
    <property type="entry name" value="Multidrug ABC transporter ATP-binding protein"/>
    <property type="match status" value="1"/>
</dbReference>
<evidence type="ECO:0000256" key="7">
    <source>
        <dbReference type="ARBA" id="ARBA00023136"/>
    </source>
</evidence>
<evidence type="ECO:0000259" key="10">
    <source>
        <dbReference type="PROSITE" id="PS50929"/>
    </source>
</evidence>
<evidence type="ECO:0000256" key="5">
    <source>
        <dbReference type="ARBA" id="ARBA00022840"/>
    </source>
</evidence>
<dbReference type="InterPro" id="IPR027417">
    <property type="entry name" value="P-loop_NTPase"/>
</dbReference>
<feature type="transmembrane region" description="Helical" evidence="8">
    <location>
        <begin position="20"/>
        <end position="40"/>
    </location>
</feature>
<keyword evidence="5 11" id="KW-0067">ATP-binding</keyword>
<organism evidence="11">
    <name type="scientific">Oceaniferula spumae</name>
    <dbReference type="NCBI Taxonomy" id="2979115"/>
    <lineage>
        <taxon>Bacteria</taxon>
        <taxon>Pseudomonadati</taxon>
        <taxon>Verrucomicrobiota</taxon>
        <taxon>Verrucomicrobiia</taxon>
        <taxon>Verrucomicrobiales</taxon>
        <taxon>Verrucomicrobiaceae</taxon>
        <taxon>Oceaniferula</taxon>
    </lineage>
</organism>
<keyword evidence="6 8" id="KW-1133">Transmembrane helix</keyword>
<dbReference type="PROSITE" id="PS50929">
    <property type="entry name" value="ABC_TM1F"/>
    <property type="match status" value="1"/>
</dbReference>
<dbReference type="PANTHER" id="PTHR43394:SF1">
    <property type="entry name" value="ATP-BINDING CASSETTE SUB-FAMILY B MEMBER 10, MITOCHONDRIAL"/>
    <property type="match status" value="1"/>
</dbReference>
<dbReference type="AlphaFoldDB" id="A0AAT9FJZ9"/>
<gene>
    <name evidence="11" type="ORF">NT6N_13110</name>
</gene>
<feature type="transmembrane region" description="Helical" evidence="8">
    <location>
        <begin position="52"/>
        <end position="72"/>
    </location>
</feature>
<feature type="domain" description="ABC transmembrane type-1" evidence="10">
    <location>
        <begin position="22"/>
        <end position="301"/>
    </location>
</feature>
<evidence type="ECO:0000259" key="9">
    <source>
        <dbReference type="PROSITE" id="PS50893"/>
    </source>
</evidence>
<accession>A0AAT9FJZ9</accession>
<dbReference type="InterPro" id="IPR003439">
    <property type="entry name" value="ABC_transporter-like_ATP-bd"/>
</dbReference>
<dbReference type="EMBL" id="AP026866">
    <property type="protein sequence ID" value="BDS06271.1"/>
    <property type="molecule type" value="Genomic_DNA"/>
</dbReference>
<keyword evidence="7 8" id="KW-0472">Membrane</keyword>
<dbReference type="PROSITE" id="PS00211">
    <property type="entry name" value="ABC_TRANSPORTER_1"/>
    <property type="match status" value="1"/>
</dbReference>